<feature type="transmembrane region" description="Helical" evidence="1">
    <location>
        <begin position="42"/>
        <end position="64"/>
    </location>
</feature>
<gene>
    <name evidence="2" type="ORF">STAIW_v1c06190</name>
</gene>
<dbReference type="KEGG" id="stai:STAIW_v1c06190"/>
<evidence type="ECO:0000313" key="3">
    <source>
        <dbReference type="Proteomes" id="UP000014984"/>
    </source>
</evidence>
<evidence type="ECO:0000256" key="1">
    <source>
        <dbReference type="SAM" id="Phobius"/>
    </source>
</evidence>
<accession>S5MHC0</accession>
<protein>
    <submittedName>
        <fullName evidence="2">Uncharacterized protein</fullName>
    </submittedName>
</protein>
<keyword evidence="3" id="KW-1185">Reference proteome</keyword>
<proteinExistence type="predicted"/>
<keyword evidence="1" id="KW-0472">Membrane</keyword>
<reference evidence="2 3" key="1">
    <citation type="journal article" date="2013" name="Genome Biol. Evol.">
        <title>Comparison of metabolic capacities and inference of gene content evolution in mosquito-associated Spiroplasma diminutum and S. taiwanense.</title>
        <authorList>
            <person name="Lo W.S."/>
            <person name="Ku C."/>
            <person name="Chen L.L."/>
            <person name="Chang T.H."/>
            <person name="Kuo C.H."/>
        </authorList>
    </citation>
    <scope>NUCLEOTIDE SEQUENCE [LARGE SCALE GENOMIC DNA]</scope>
    <source>
        <strain evidence="2">CT-1</strain>
    </source>
</reference>
<organism evidence="2 3">
    <name type="scientific">Spiroplasma taiwanense CT-1</name>
    <dbReference type="NCBI Taxonomy" id="1276220"/>
    <lineage>
        <taxon>Bacteria</taxon>
        <taxon>Bacillati</taxon>
        <taxon>Mycoplasmatota</taxon>
        <taxon>Mollicutes</taxon>
        <taxon>Entomoplasmatales</taxon>
        <taxon>Spiroplasmataceae</taxon>
        <taxon>Spiroplasma</taxon>
    </lineage>
</organism>
<keyword evidence="1" id="KW-1133">Transmembrane helix</keyword>
<keyword evidence="1" id="KW-0812">Transmembrane</keyword>
<dbReference type="EMBL" id="CP005074">
    <property type="protein sequence ID" value="AGR41240.1"/>
    <property type="molecule type" value="Genomic_DNA"/>
</dbReference>
<dbReference type="AlphaFoldDB" id="S5MHC0"/>
<dbReference type="Proteomes" id="UP000014984">
    <property type="component" value="Chromosome"/>
</dbReference>
<evidence type="ECO:0000313" key="2">
    <source>
        <dbReference type="EMBL" id="AGR41240.1"/>
    </source>
</evidence>
<name>S5MHC0_9MOLU</name>
<feature type="transmembrane region" description="Helical" evidence="1">
    <location>
        <begin position="12"/>
        <end position="36"/>
    </location>
</feature>
<dbReference type="HOGENOM" id="CLU_2496363_0_0_14"/>
<sequence length="86" mass="10108">MLNKKIIVKKNIIEFFTSFFKTAIIIRMFLIVVFLYKFNLVQIGVLLSISLTAITFSTNIFGIFENIQNFKSSKDLFLKFKMKNNE</sequence>